<feature type="transmembrane region" description="Helical" evidence="6">
    <location>
        <begin position="12"/>
        <end position="30"/>
    </location>
</feature>
<feature type="domain" description="FAD-binding FR-type" evidence="7">
    <location>
        <begin position="203"/>
        <end position="309"/>
    </location>
</feature>
<dbReference type="InterPro" id="IPR017927">
    <property type="entry name" value="FAD-bd_FR_type"/>
</dbReference>
<organism evidence="8 9">
    <name type="scientific">Microbacterium sediminicola</name>
    <dbReference type="NCBI Taxonomy" id="415210"/>
    <lineage>
        <taxon>Bacteria</taxon>
        <taxon>Bacillati</taxon>
        <taxon>Actinomycetota</taxon>
        <taxon>Actinomycetes</taxon>
        <taxon>Micrococcales</taxon>
        <taxon>Microbacteriaceae</taxon>
        <taxon>Microbacterium</taxon>
    </lineage>
</organism>
<dbReference type="PROSITE" id="PS51384">
    <property type="entry name" value="FAD_FR"/>
    <property type="match status" value="1"/>
</dbReference>
<evidence type="ECO:0000256" key="6">
    <source>
        <dbReference type="SAM" id="Phobius"/>
    </source>
</evidence>
<dbReference type="Gene3D" id="2.40.30.10">
    <property type="entry name" value="Translation factors"/>
    <property type="match status" value="1"/>
</dbReference>
<dbReference type="PRINTS" id="PR00410">
    <property type="entry name" value="PHEHYDRXLASE"/>
</dbReference>
<evidence type="ECO:0000313" key="9">
    <source>
        <dbReference type="Proteomes" id="UP001501690"/>
    </source>
</evidence>
<dbReference type="InterPro" id="IPR001433">
    <property type="entry name" value="OxRdtase_FAD/NAD-bd"/>
</dbReference>
<comment type="subcellular location">
    <subcellularLocation>
        <location evidence="2">Membrane</location>
        <topology evidence="2">Multi-pass membrane protein</topology>
    </subcellularLocation>
</comment>
<feature type="transmembrane region" description="Helical" evidence="6">
    <location>
        <begin position="36"/>
        <end position="60"/>
    </location>
</feature>
<evidence type="ECO:0000259" key="7">
    <source>
        <dbReference type="PROSITE" id="PS51384"/>
    </source>
</evidence>
<dbReference type="SUPFAM" id="SSF52343">
    <property type="entry name" value="Ferredoxin reductase-like, C-terminal NADP-linked domain"/>
    <property type="match status" value="1"/>
</dbReference>
<dbReference type="Proteomes" id="UP001501690">
    <property type="component" value="Unassembled WGS sequence"/>
</dbReference>
<evidence type="ECO:0000313" key="8">
    <source>
        <dbReference type="EMBL" id="GAA1692698.1"/>
    </source>
</evidence>
<feature type="transmembrane region" description="Helical" evidence="6">
    <location>
        <begin position="119"/>
        <end position="136"/>
    </location>
</feature>
<dbReference type="SUPFAM" id="SSF63380">
    <property type="entry name" value="Riboflavin synthase domain-like"/>
    <property type="match status" value="1"/>
</dbReference>
<keyword evidence="3 6" id="KW-0812">Transmembrane</keyword>
<protein>
    <recommendedName>
        <fullName evidence="7">FAD-binding FR-type domain-containing protein</fullName>
    </recommendedName>
</protein>
<proteinExistence type="predicted"/>
<dbReference type="Gene3D" id="3.40.50.80">
    <property type="entry name" value="Nucleotide-binding domain of ferredoxin-NADP reductase (FNR) module"/>
    <property type="match status" value="1"/>
</dbReference>
<evidence type="ECO:0000256" key="2">
    <source>
        <dbReference type="ARBA" id="ARBA00004141"/>
    </source>
</evidence>
<dbReference type="Pfam" id="PF01794">
    <property type="entry name" value="Ferric_reduct"/>
    <property type="match status" value="1"/>
</dbReference>
<dbReference type="PANTHER" id="PTHR47354:SF5">
    <property type="entry name" value="PROTEIN RFBI"/>
    <property type="match status" value="1"/>
</dbReference>
<feature type="transmembrane region" description="Helical" evidence="6">
    <location>
        <begin position="148"/>
        <end position="172"/>
    </location>
</feature>
<feature type="transmembrane region" description="Helical" evidence="6">
    <location>
        <begin position="81"/>
        <end position="99"/>
    </location>
</feature>
<comment type="cofactor">
    <cofactor evidence="1">
        <name>FAD</name>
        <dbReference type="ChEBI" id="CHEBI:57692"/>
    </cofactor>
</comment>
<dbReference type="InterPro" id="IPR050415">
    <property type="entry name" value="MRET"/>
</dbReference>
<dbReference type="EMBL" id="BAAAPL010000001">
    <property type="protein sequence ID" value="GAA1692698.1"/>
    <property type="molecule type" value="Genomic_DNA"/>
</dbReference>
<keyword evidence="4 6" id="KW-1133">Transmembrane helix</keyword>
<sequence>MVSTTARAAAWGFVYLLIALAPLLLSLIQLDPGRGFWVNVSVAAGFVGLSLMGLQFALATHTVRTARVFGLDILLRFHRQITVLIAVLIFAHPIILFVWDPRFLELLNPVTSPVRAKFAVLSVLLLILLIVSSIWRRKLRLRYPVWQILHSVLAVLIVLTALLHVLLIGYYVSETWEQILWAVYTMAFVALGVWVRLIQPLIRWRRRWRVVEITTFGDGAATLILELVNPASYGPRGFHFQAGQYAWIRTGGNPFAITYNPFSFASSAEHPERVAFTIKQEHGFTTTIPDLQPGSTVYLDGPWGHMTIERHNAPGFVLVAAGVGITPMLSMLTTMADRGDARPVMLLLGNRHEDAVIGRAALDDLQRRMPNLTLVEIISRPSASWTGERGRMNAAFLDRMLPADRGERQYFICAAEPVIDAVSAGLTELGVAEQRVFAERFAMG</sequence>
<evidence type="ECO:0000256" key="1">
    <source>
        <dbReference type="ARBA" id="ARBA00001974"/>
    </source>
</evidence>
<dbReference type="InterPro" id="IPR017938">
    <property type="entry name" value="Riboflavin_synthase-like_b-brl"/>
</dbReference>
<evidence type="ECO:0000256" key="4">
    <source>
        <dbReference type="ARBA" id="ARBA00022989"/>
    </source>
</evidence>
<accession>A0ABP4TVN2</accession>
<gene>
    <name evidence="8" type="ORF">GCM10009808_07320</name>
</gene>
<dbReference type="Pfam" id="PF00175">
    <property type="entry name" value="NAD_binding_1"/>
    <property type="match status" value="1"/>
</dbReference>
<keyword evidence="9" id="KW-1185">Reference proteome</keyword>
<dbReference type="InterPro" id="IPR013130">
    <property type="entry name" value="Fe3_Rdtase_TM_dom"/>
</dbReference>
<evidence type="ECO:0000256" key="5">
    <source>
        <dbReference type="ARBA" id="ARBA00023136"/>
    </source>
</evidence>
<reference evidence="9" key="1">
    <citation type="journal article" date="2019" name="Int. J. Syst. Evol. Microbiol.">
        <title>The Global Catalogue of Microorganisms (GCM) 10K type strain sequencing project: providing services to taxonomists for standard genome sequencing and annotation.</title>
        <authorList>
            <consortium name="The Broad Institute Genomics Platform"/>
            <consortium name="The Broad Institute Genome Sequencing Center for Infectious Disease"/>
            <person name="Wu L."/>
            <person name="Ma J."/>
        </authorList>
    </citation>
    <scope>NUCLEOTIDE SEQUENCE [LARGE SCALE GENOMIC DNA]</scope>
    <source>
        <strain evidence="9">JCM 15577</strain>
    </source>
</reference>
<dbReference type="PANTHER" id="PTHR47354">
    <property type="entry name" value="NADH OXIDOREDUCTASE HCR"/>
    <property type="match status" value="1"/>
</dbReference>
<dbReference type="InterPro" id="IPR039261">
    <property type="entry name" value="FNR_nucleotide-bd"/>
</dbReference>
<feature type="transmembrane region" description="Helical" evidence="6">
    <location>
        <begin position="178"/>
        <end position="198"/>
    </location>
</feature>
<comment type="caution">
    <text evidence="8">The sequence shown here is derived from an EMBL/GenBank/DDBJ whole genome shotgun (WGS) entry which is preliminary data.</text>
</comment>
<evidence type="ECO:0000256" key="3">
    <source>
        <dbReference type="ARBA" id="ARBA00022692"/>
    </source>
</evidence>
<name>A0ABP4TVN2_9MICO</name>
<keyword evidence="5 6" id="KW-0472">Membrane</keyword>